<accession>A0AAV4XTX3</accession>
<organism evidence="1 2">
    <name type="scientific">Caerostris extrusa</name>
    <name type="common">Bark spider</name>
    <name type="synonym">Caerostris bankana</name>
    <dbReference type="NCBI Taxonomy" id="172846"/>
    <lineage>
        <taxon>Eukaryota</taxon>
        <taxon>Metazoa</taxon>
        <taxon>Ecdysozoa</taxon>
        <taxon>Arthropoda</taxon>
        <taxon>Chelicerata</taxon>
        <taxon>Arachnida</taxon>
        <taxon>Araneae</taxon>
        <taxon>Araneomorphae</taxon>
        <taxon>Entelegynae</taxon>
        <taxon>Araneoidea</taxon>
        <taxon>Araneidae</taxon>
        <taxon>Caerostris</taxon>
    </lineage>
</organism>
<dbReference type="AlphaFoldDB" id="A0AAV4XTX3"/>
<sequence>MNNKKQAKTEKLILLKCRTYSQHQPQHTLFSLPKECLYICHCLLLSLIPGSQRKRRATGHSALFLMRLQSTSFCGTTVGCCLHMTGIARDGSKNWQIVSEWDMGDTKTLF</sequence>
<dbReference type="Proteomes" id="UP001054945">
    <property type="component" value="Unassembled WGS sequence"/>
</dbReference>
<reference evidence="1 2" key="1">
    <citation type="submission" date="2021-06" db="EMBL/GenBank/DDBJ databases">
        <title>Caerostris extrusa draft genome.</title>
        <authorList>
            <person name="Kono N."/>
            <person name="Arakawa K."/>
        </authorList>
    </citation>
    <scope>NUCLEOTIDE SEQUENCE [LARGE SCALE GENOMIC DNA]</scope>
</reference>
<protein>
    <submittedName>
        <fullName evidence="1">Uncharacterized protein</fullName>
    </submittedName>
</protein>
<gene>
    <name evidence="1" type="ORF">CEXT_270361</name>
</gene>
<keyword evidence="2" id="KW-1185">Reference proteome</keyword>
<evidence type="ECO:0000313" key="2">
    <source>
        <dbReference type="Proteomes" id="UP001054945"/>
    </source>
</evidence>
<name>A0AAV4XTX3_CAEEX</name>
<dbReference type="EMBL" id="BPLR01000943">
    <property type="protein sequence ID" value="GIY98650.1"/>
    <property type="molecule type" value="Genomic_DNA"/>
</dbReference>
<evidence type="ECO:0000313" key="1">
    <source>
        <dbReference type="EMBL" id="GIY98650.1"/>
    </source>
</evidence>
<comment type="caution">
    <text evidence="1">The sequence shown here is derived from an EMBL/GenBank/DDBJ whole genome shotgun (WGS) entry which is preliminary data.</text>
</comment>
<proteinExistence type="predicted"/>